<dbReference type="AlphaFoldDB" id="A0A919FFT4"/>
<dbReference type="GO" id="GO:0016491">
    <property type="term" value="F:oxidoreductase activity"/>
    <property type="evidence" value="ECO:0007669"/>
    <property type="project" value="InterPro"/>
</dbReference>
<dbReference type="Pfam" id="PF13602">
    <property type="entry name" value="ADH_zinc_N_2"/>
    <property type="match status" value="1"/>
</dbReference>
<dbReference type="PANTHER" id="PTHR11695">
    <property type="entry name" value="ALCOHOL DEHYDROGENASE RELATED"/>
    <property type="match status" value="1"/>
</dbReference>
<dbReference type="Gene3D" id="3.40.50.720">
    <property type="entry name" value="NAD(P)-binding Rossmann-like Domain"/>
    <property type="match status" value="1"/>
</dbReference>
<name>A0A919FFT4_9MICO</name>
<accession>A0A919FFT4</accession>
<dbReference type="Proteomes" id="UP000627369">
    <property type="component" value="Unassembled WGS sequence"/>
</dbReference>
<dbReference type="InterPro" id="IPR050700">
    <property type="entry name" value="YIM1/Zinc_Alcohol_DH_Fams"/>
</dbReference>
<dbReference type="InterPro" id="IPR011032">
    <property type="entry name" value="GroES-like_sf"/>
</dbReference>
<organism evidence="2 3">
    <name type="scientific">Promicromonospora soli</name>
    <dbReference type="NCBI Taxonomy" id="2035533"/>
    <lineage>
        <taxon>Bacteria</taxon>
        <taxon>Bacillati</taxon>
        <taxon>Actinomycetota</taxon>
        <taxon>Actinomycetes</taxon>
        <taxon>Micrococcales</taxon>
        <taxon>Promicromonosporaceae</taxon>
        <taxon>Promicromonospora</taxon>
    </lineage>
</organism>
<comment type="caution">
    <text evidence="2">The sequence shown here is derived from an EMBL/GenBank/DDBJ whole genome shotgun (WGS) entry which is preliminary data.</text>
</comment>
<reference evidence="2" key="1">
    <citation type="journal article" date="2014" name="Int. J. Syst. Evol. Microbiol.">
        <title>Complete genome sequence of Corynebacterium casei LMG S-19264T (=DSM 44701T), isolated from a smear-ripened cheese.</title>
        <authorList>
            <consortium name="US DOE Joint Genome Institute (JGI-PGF)"/>
            <person name="Walter F."/>
            <person name="Albersmeier A."/>
            <person name="Kalinowski J."/>
            <person name="Ruckert C."/>
        </authorList>
    </citation>
    <scope>NUCLEOTIDE SEQUENCE</scope>
    <source>
        <strain evidence="2">CGMCC 4.7398</strain>
    </source>
</reference>
<evidence type="ECO:0000313" key="2">
    <source>
        <dbReference type="EMBL" id="GHH64483.1"/>
    </source>
</evidence>
<dbReference type="PANTHER" id="PTHR11695:SF294">
    <property type="entry name" value="RETICULON-4-INTERACTING PROTEIN 1, MITOCHONDRIAL"/>
    <property type="match status" value="1"/>
</dbReference>
<evidence type="ECO:0000259" key="1">
    <source>
        <dbReference type="SMART" id="SM00829"/>
    </source>
</evidence>
<sequence length="324" mass="33334">MVRALTQDSSGWDALEVRDVPDPVPREGQVLVQVHAAGVNPYDWHYAAGQPLIARPTLGGLTGPRPPVRGADLSGIVAAVGPGVTAFAPGDEVFGFGASGTFAELALAAVDRISRRPAELTHVEAAAVPMAAVTALQFLRAAGLTAGQRLAITGAGGGIGHFAVQIATAWGAQVTGVCSTRNAAMVRELGASDVVDYTREDFTAGGRRFDVVFTNAGRYPVRELGRVVVPGGVVLTNDGSKEGLLGPMPDLVAAPLVARFRPYRVVNVSATESGEDLAVLAGMVADGALLPIVSATYPLDHAVDAIRQVAGSGHARGKLVVKLV</sequence>
<reference evidence="2" key="2">
    <citation type="submission" date="2020-09" db="EMBL/GenBank/DDBJ databases">
        <authorList>
            <person name="Sun Q."/>
            <person name="Zhou Y."/>
        </authorList>
    </citation>
    <scope>NUCLEOTIDE SEQUENCE</scope>
    <source>
        <strain evidence="2">CGMCC 4.7398</strain>
    </source>
</reference>
<proteinExistence type="predicted"/>
<dbReference type="SUPFAM" id="SSF50129">
    <property type="entry name" value="GroES-like"/>
    <property type="match status" value="1"/>
</dbReference>
<dbReference type="InterPro" id="IPR013154">
    <property type="entry name" value="ADH-like_N"/>
</dbReference>
<keyword evidence="3" id="KW-1185">Reference proteome</keyword>
<protein>
    <submittedName>
        <fullName evidence="2">NADPH:quinone reductase</fullName>
    </submittedName>
</protein>
<gene>
    <name evidence="2" type="ORF">GCM10017772_00990</name>
</gene>
<dbReference type="InterPro" id="IPR020843">
    <property type="entry name" value="ER"/>
</dbReference>
<dbReference type="SMART" id="SM00829">
    <property type="entry name" value="PKS_ER"/>
    <property type="match status" value="1"/>
</dbReference>
<feature type="domain" description="Enoyl reductase (ER)" evidence="1">
    <location>
        <begin position="10"/>
        <end position="321"/>
    </location>
</feature>
<dbReference type="Pfam" id="PF08240">
    <property type="entry name" value="ADH_N"/>
    <property type="match status" value="1"/>
</dbReference>
<dbReference type="CDD" id="cd08267">
    <property type="entry name" value="MDR1"/>
    <property type="match status" value="1"/>
</dbReference>
<dbReference type="InterPro" id="IPR036291">
    <property type="entry name" value="NAD(P)-bd_dom_sf"/>
</dbReference>
<dbReference type="EMBL" id="BNAS01000001">
    <property type="protein sequence ID" value="GHH64483.1"/>
    <property type="molecule type" value="Genomic_DNA"/>
</dbReference>
<dbReference type="SUPFAM" id="SSF51735">
    <property type="entry name" value="NAD(P)-binding Rossmann-fold domains"/>
    <property type="match status" value="1"/>
</dbReference>
<dbReference type="Gene3D" id="3.90.180.10">
    <property type="entry name" value="Medium-chain alcohol dehydrogenases, catalytic domain"/>
    <property type="match status" value="1"/>
</dbReference>
<evidence type="ECO:0000313" key="3">
    <source>
        <dbReference type="Proteomes" id="UP000627369"/>
    </source>
</evidence>